<accession>A0A7Y9IXM4</accession>
<gene>
    <name evidence="2" type="ORF">FHW18_004279</name>
</gene>
<feature type="region of interest" description="Disordered" evidence="1">
    <location>
        <begin position="1"/>
        <end position="116"/>
    </location>
</feature>
<dbReference type="EMBL" id="JACBYR010000002">
    <property type="protein sequence ID" value="NYE84972.1"/>
    <property type="molecule type" value="Genomic_DNA"/>
</dbReference>
<comment type="caution">
    <text evidence="2">The sequence shown here is derived from an EMBL/GenBank/DDBJ whole genome shotgun (WGS) entry which is preliminary data.</text>
</comment>
<name>A0A7Y9IXM4_9BURK</name>
<feature type="compositionally biased region" description="Basic and acidic residues" evidence="1">
    <location>
        <begin position="77"/>
        <end position="92"/>
    </location>
</feature>
<evidence type="ECO:0000256" key="1">
    <source>
        <dbReference type="SAM" id="MobiDB-lite"/>
    </source>
</evidence>
<evidence type="ECO:0000313" key="2">
    <source>
        <dbReference type="EMBL" id="NYE84972.1"/>
    </source>
</evidence>
<evidence type="ECO:0000313" key="3">
    <source>
        <dbReference type="Proteomes" id="UP000542125"/>
    </source>
</evidence>
<reference evidence="2 3" key="1">
    <citation type="submission" date="2020-07" db="EMBL/GenBank/DDBJ databases">
        <title>Genomic Encyclopedia of Type Strains, Phase IV (KMG-V): Genome sequencing to study the core and pangenomes of soil and plant-associated prokaryotes.</title>
        <authorList>
            <person name="Whitman W."/>
        </authorList>
    </citation>
    <scope>NUCLEOTIDE SEQUENCE [LARGE SCALE GENOMIC DNA]</scope>
    <source>
        <strain evidence="2 3">SAS40</strain>
    </source>
</reference>
<sequence>MPDTINPLVKERLADQPDMTGGAPRPKHVDADDAPVSTMDNVPRAERHDQPGFDQAVAAEESQARVGTLPGTDEYADAARTRAHSQPDKAAGDGDLEQGTARQGGPVGGQRTNDKD</sequence>
<dbReference type="RefSeq" id="WP_179589000.1">
    <property type="nucleotide sequence ID" value="NZ_JACBYR010000002.1"/>
</dbReference>
<proteinExistence type="predicted"/>
<keyword evidence="3" id="KW-1185">Reference proteome</keyword>
<organism evidence="2 3">
    <name type="scientific">Pigmentiphaga litoralis</name>
    <dbReference type="NCBI Taxonomy" id="516702"/>
    <lineage>
        <taxon>Bacteria</taxon>
        <taxon>Pseudomonadati</taxon>
        <taxon>Pseudomonadota</taxon>
        <taxon>Betaproteobacteria</taxon>
        <taxon>Burkholderiales</taxon>
        <taxon>Alcaligenaceae</taxon>
        <taxon>Pigmentiphaga</taxon>
    </lineage>
</organism>
<dbReference type="AlphaFoldDB" id="A0A7Y9IXM4"/>
<protein>
    <submittedName>
        <fullName evidence="2">Uncharacterized protein</fullName>
    </submittedName>
</protein>
<dbReference type="Proteomes" id="UP000542125">
    <property type="component" value="Unassembled WGS sequence"/>
</dbReference>